<gene>
    <name evidence="2" type="ORF">M9Y10_044396</name>
</gene>
<evidence type="ECO:0000256" key="1">
    <source>
        <dbReference type="SAM" id="MobiDB-lite"/>
    </source>
</evidence>
<comment type="caution">
    <text evidence="2">The sequence shown here is derived from an EMBL/GenBank/DDBJ whole genome shotgun (WGS) entry which is preliminary data.</text>
</comment>
<feature type="region of interest" description="Disordered" evidence="1">
    <location>
        <begin position="1"/>
        <end position="22"/>
    </location>
</feature>
<sequence length="272" mass="30811">MESGSKLVKSGEPRKGEAKRFKTPGLKSPLLYTTPKAQIYIKNLSIKNIPTRSNRIFVKIKSGQKSIYSSKHQINQTNSVDFETMLTIQSSVKKTNKGHFLERLRFTFRIEKSDGIDFTRYGSFNVNDINFEHAKKHSIKISRSLEKCKEKPKIECEIIVVDHSKSSFLEATKSVEENSNSTLREQSQPVFSKNSLETAVGDFSSKTEPCNNIKNKNDQVILNIDKSRNSIDVSSFSLSVNSSKSIPLVITEQKYIEIEKRIDDLLANIING</sequence>
<organism evidence="2 3">
    <name type="scientific">Tritrichomonas musculus</name>
    <dbReference type="NCBI Taxonomy" id="1915356"/>
    <lineage>
        <taxon>Eukaryota</taxon>
        <taxon>Metamonada</taxon>
        <taxon>Parabasalia</taxon>
        <taxon>Tritrichomonadida</taxon>
        <taxon>Tritrichomonadidae</taxon>
        <taxon>Tritrichomonas</taxon>
    </lineage>
</organism>
<keyword evidence="3" id="KW-1185">Reference proteome</keyword>
<evidence type="ECO:0000313" key="3">
    <source>
        <dbReference type="Proteomes" id="UP001470230"/>
    </source>
</evidence>
<dbReference type="Proteomes" id="UP001470230">
    <property type="component" value="Unassembled WGS sequence"/>
</dbReference>
<accession>A0ABR2JS76</accession>
<evidence type="ECO:0000313" key="2">
    <source>
        <dbReference type="EMBL" id="KAK8881760.1"/>
    </source>
</evidence>
<proteinExistence type="predicted"/>
<protein>
    <recommendedName>
        <fullName evidence="4">C2 NT-type domain-containing protein</fullName>
    </recommendedName>
</protein>
<evidence type="ECO:0008006" key="4">
    <source>
        <dbReference type="Google" id="ProtNLM"/>
    </source>
</evidence>
<feature type="compositionally biased region" description="Basic and acidic residues" evidence="1">
    <location>
        <begin position="9"/>
        <end position="20"/>
    </location>
</feature>
<reference evidence="2 3" key="1">
    <citation type="submission" date="2024-04" db="EMBL/GenBank/DDBJ databases">
        <title>Tritrichomonas musculus Genome.</title>
        <authorList>
            <person name="Alves-Ferreira E."/>
            <person name="Grigg M."/>
            <person name="Lorenzi H."/>
            <person name="Galac M."/>
        </authorList>
    </citation>
    <scope>NUCLEOTIDE SEQUENCE [LARGE SCALE GENOMIC DNA]</scope>
    <source>
        <strain evidence="2 3">EAF2021</strain>
    </source>
</reference>
<dbReference type="EMBL" id="JAPFFF010000009">
    <property type="protein sequence ID" value="KAK8881760.1"/>
    <property type="molecule type" value="Genomic_DNA"/>
</dbReference>
<name>A0ABR2JS76_9EUKA</name>